<dbReference type="Proteomes" id="UP000092461">
    <property type="component" value="Unassembled WGS sequence"/>
</dbReference>
<evidence type="ECO:0000256" key="3">
    <source>
        <dbReference type="ARBA" id="ARBA00009727"/>
    </source>
</evidence>
<evidence type="ECO:0000256" key="2">
    <source>
        <dbReference type="ARBA" id="ARBA00004653"/>
    </source>
</evidence>
<proteinExistence type="inferred from homology"/>
<reference evidence="14" key="1">
    <citation type="submission" date="2020-05" db="UniProtKB">
        <authorList>
            <consortium name="EnsemblMetazoa"/>
        </authorList>
    </citation>
    <scope>IDENTIFICATION</scope>
    <source>
        <strain evidence="14">Jacobina</strain>
    </source>
</reference>
<dbReference type="EnsemblMetazoa" id="LLOJ007669-RA">
    <property type="protein sequence ID" value="LLOJ007669-PA"/>
    <property type="gene ID" value="LLOJ007669"/>
</dbReference>
<feature type="transmembrane region" description="Helical" evidence="12">
    <location>
        <begin position="795"/>
        <end position="817"/>
    </location>
</feature>
<feature type="transmembrane region" description="Helical" evidence="12">
    <location>
        <begin position="764"/>
        <end position="783"/>
    </location>
</feature>
<evidence type="ECO:0000256" key="10">
    <source>
        <dbReference type="ARBA" id="ARBA00023136"/>
    </source>
</evidence>
<feature type="region of interest" description="Disordered" evidence="11">
    <location>
        <begin position="411"/>
        <end position="451"/>
    </location>
</feature>
<keyword evidence="4" id="KW-0813">Transport</keyword>
<evidence type="ECO:0000256" key="7">
    <source>
        <dbReference type="ARBA" id="ARBA00022927"/>
    </source>
</evidence>
<comment type="similarity">
    <text evidence="3">Belongs to the YIF1 family.</text>
</comment>
<feature type="compositionally biased region" description="Polar residues" evidence="11">
    <location>
        <begin position="415"/>
        <end position="450"/>
    </location>
</feature>
<evidence type="ECO:0000256" key="6">
    <source>
        <dbReference type="ARBA" id="ARBA00022824"/>
    </source>
</evidence>
<dbReference type="VEuPathDB" id="VectorBase:LLONM1_004672"/>
<evidence type="ECO:0000256" key="5">
    <source>
        <dbReference type="ARBA" id="ARBA00022692"/>
    </source>
</evidence>
<dbReference type="AlphaFoldDB" id="A0A1B0CS20"/>
<feature type="compositionally biased region" description="Polar residues" evidence="11">
    <location>
        <begin position="628"/>
        <end position="642"/>
    </location>
</feature>
<evidence type="ECO:0000256" key="1">
    <source>
        <dbReference type="ARBA" id="ARBA00004477"/>
    </source>
</evidence>
<dbReference type="Pfam" id="PF03878">
    <property type="entry name" value="YIF1"/>
    <property type="match status" value="1"/>
</dbReference>
<keyword evidence="10 12" id="KW-0472">Membrane</keyword>
<feature type="compositionally biased region" description="Low complexity" evidence="11">
    <location>
        <begin position="609"/>
        <end position="627"/>
    </location>
</feature>
<dbReference type="VEuPathDB" id="VectorBase:LLOJ007669"/>
<feature type="transmembrane region" description="Helical" evidence="12">
    <location>
        <begin position="829"/>
        <end position="849"/>
    </location>
</feature>
<evidence type="ECO:0000313" key="14">
    <source>
        <dbReference type="EnsemblMetazoa" id="LLOJ007669-PA"/>
    </source>
</evidence>
<feature type="domain" description="SBF1/SBF2" evidence="13">
    <location>
        <begin position="273"/>
        <end position="487"/>
    </location>
</feature>
<evidence type="ECO:0000256" key="11">
    <source>
        <dbReference type="SAM" id="MobiDB-lite"/>
    </source>
</evidence>
<accession>A0A1B0CS20</accession>
<keyword evidence="7" id="KW-0653">Protein transport</keyword>
<feature type="compositionally biased region" description="Low complexity" evidence="11">
    <location>
        <begin position="644"/>
        <end position="662"/>
    </location>
</feature>
<name>A0A1B0CS20_LUTLO</name>
<keyword evidence="5 12" id="KW-0812">Transmembrane</keyword>
<evidence type="ECO:0000313" key="15">
    <source>
        <dbReference type="Proteomes" id="UP000092461"/>
    </source>
</evidence>
<dbReference type="VEuPathDB" id="VectorBase:LLONM1_008101"/>
<evidence type="ECO:0000256" key="12">
    <source>
        <dbReference type="SAM" id="Phobius"/>
    </source>
</evidence>
<dbReference type="PANTHER" id="PTHR13663:SF2">
    <property type="entry name" value="SIMILAR TO RIKEN CDNA 6430548M08"/>
    <property type="match status" value="1"/>
</dbReference>
<feature type="compositionally biased region" description="Polar residues" evidence="11">
    <location>
        <begin position="590"/>
        <end position="608"/>
    </location>
</feature>
<keyword evidence="8 12" id="KW-1133">Transmembrane helix</keyword>
<keyword evidence="6" id="KW-0256">Endoplasmic reticulum</keyword>
<keyword evidence="15" id="KW-1185">Reference proteome</keyword>
<evidence type="ECO:0000256" key="8">
    <source>
        <dbReference type="ARBA" id="ARBA00022989"/>
    </source>
</evidence>
<dbReference type="Pfam" id="PF12335">
    <property type="entry name" value="SBF2"/>
    <property type="match status" value="1"/>
</dbReference>
<evidence type="ECO:0000256" key="9">
    <source>
        <dbReference type="ARBA" id="ARBA00023034"/>
    </source>
</evidence>
<dbReference type="GO" id="GO:0015031">
    <property type="term" value="P:protein transport"/>
    <property type="evidence" value="ECO:0007669"/>
    <property type="project" value="UniProtKB-KW"/>
</dbReference>
<dbReference type="InterPro" id="IPR005578">
    <property type="entry name" value="Yif1_fam"/>
</dbReference>
<dbReference type="GO" id="GO:0005789">
    <property type="term" value="C:endoplasmic reticulum membrane"/>
    <property type="evidence" value="ECO:0007669"/>
    <property type="project" value="UniProtKB-SubCell"/>
</dbReference>
<dbReference type="PANTHER" id="PTHR13663">
    <property type="entry name" value="SIMILAR TO RIKEN CDNA 6430548M08"/>
    <property type="match status" value="1"/>
</dbReference>
<comment type="subcellular location">
    <subcellularLocation>
        <location evidence="1">Endoplasmic reticulum membrane</location>
        <topology evidence="1">Multi-pass membrane protein</topology>
    </subcellularLocation>
    <subcellularLocation>
        <location evidence="2">Golgi apparatus membrane</location>
        <topology evidence="2">Multi-pass membrane protein</topology>
    </subcellularLocation>
</comment>
<evidence type="ECO:0000259" key="13">
    <source>
        <dbReference type="Pfam" id="PF12335"/>
    </source>
</evidence>
<protein>
    <recommendedName>
        <fullName evidence="13">SBF1/SBF2 domain-containing protein</fullName>
    </recommendedName>
</protein>
<sequence length="940" mass="106690">MVDFPSTSQKTNGDVQKMRQLMGRTPGIIKSKFLSVIGSSNEIFNGISSKLEALSLSSSTETSRETEDEYDIFKPQPIPKKTKASPPNSTGLKEDEEDDYDDYMIDFEARRVKERRAHEEILSGRYRHPNIIPRISAENHDMADLNHHAISSSISTDMSNCSIDSKSLHVDEENDDAANNADGGQVLKSTHEQFHPAIDIQAPSERVTPIEEERFKPDASSISTSEYDLCLPSGGGSCESSDLKVWMRSESVNSVPSWASSISLDSQSEEVVLEFMRRFLTALFDNSCAISLELKSEFGQMARTEAGRLWFSRLVNAQRVKSKMVDETTFYSLVQYFAIVLFECHESEDFSPAKSLMNMCFTFYHDITVPGIEPYREYLYIYLRDQPIWHSLRFWNAAFFDALQCERAHRPVPQTKRSSTTQKDSSNGTTRRNTATPQRDRSQSISSATNEEIDEEIKLDIKEDVLEEKNHLFEITEDVKFQQNITFGQLGTFTCNMHAFGLSKQLCLEFLRKQCTIANLSKEDEKLLRDNINRMYRETERWSEAQESLSRMNYNANASARQPSGVRKPKRVSDTNAMGPAAPLQGAPQFMSTPQQPYGMATSTPTYAPQNPSPQQQFQMPQQQQQQNYGFDQNINQSNYSQYPGGNFAPGQQPQAQQMPFGGAPGGQPGGFPGQFSMLQQPIVQDMAMQYGQRLADQGKELVNREFEKYIPVTRLKYYFAVDNRYVINKLRLLFFPFTHTDWSLKYDQDSPVQPRYDVNAPDLYIPTMAYITYIVLAGLALGMQDRFSPEQLGILASSALAYSIFELIIYSVTLYVANISTSLKTLDLLAFSGYKYTIINFCILVSILFRRSGYYAALAYCSFSLAFFLLRNIKAKVLSNPQTAPVPGGYDPYGNQQQFDQTMGHKRKLYFLLLVAALQPLLAFWLSWHLIPSVTLEVQ</sequence>
<dbReference type="InterPro" id="IPR022096">
    <property type="entry name" value="SBF1/SBF2"/>
</dbReference>
<dbReference type="GO" id="GO:0006888">
    <property type="term" value="P:endoplasmic reticulum to Golgi vesicle-mediated transport"/>
    <property type="evidence" value="ECO:0007669"/>
    <property type="project" value="InterPro"/>
</dbReference>
<keyword evidence="9" id="KW-0333">Golgi apparatus</keyword>
<feature type="transmembrane region" description="Helical" evidence="12">
    <location>
        <begin position="910"/>
        <end position="932"/>
    </location>
</feature>
<evidence type="ECO:0000256" key="4">
    <source>
        <dbReference type="ARBA" id="ARBA00022448"/>
    </source>
</evidence>
<feature type="region of interest" description="Disordered" evidence="11">
    <location>
        <begin position="555"/>
        <end position="669"/>
    </location>
</feature>
<dbReference type="InterPro" id="IPR039872">
    <property type="entry name" value="KIAA0513"/>
</dbReference>
<dbReference type="EMBL" id="AJWK01025575">
    <property type="status" value="NOT_ANNOTATED_CDS"/>
    <property type="molecule type" value="Genomic_DNA"/>
</dbReference>
<dbReference type="GO" id="GO:0000139">
    <property type="term" value="C:Golgi membrane"/>
    <property type="evidence" value="ECO:0007669"/>
    <property type="project" value="UniProtKB-SubCell"/>
</dbReference>
<organism evidence="14 15">
    <name type="scientific">Lutzomyia longipalpis</name>
    <name type="common">Sand fly</name>
    <dbReference type="NCBI Taxonomy" id="7200"/>
    <lineage>
        <taxon>Eukaryota</taxon>
        <taxon>Metazoa</taxon>
        <taxon>Ecdysozoa</taxon>
        <taxon>Arthropoda</taxon>
        <taxon>Hexapoda</taxon>
        <taxon>Insecta</taxon>
        <taxon>Pterygota</taxon>
        <taxon>Neoptera</taxon>
        <taxon>Endopterygota</taxon>
        <taxon>Diptera</taxon>
        <taxon>Nematocera</taxon>
        <taxon>Psychodoidea</taxon>
        <taxon>Psychodidae</taxon>
        <taxon>Lutzomyia</taxon>
        <taxon>Lutzomyia</taxon>
    </lineage>
</organism>
<feature type="region of interest" description="Disordered" evidence="11">
    <location>
        <begin position="60"/>
        <end position="99"/>
    </location>
</feature>